<dbReference type="InterPro" id="IPR033310">
    <property type="entry name" value="Mms4/EME1/EME2"/>
</dbReference>
<dbReference type="Pfam" id="PF21292">
    <property type="entry name" value="EME1-MUS81_C"/>
    <property type="match status" value="1"/>
</dbReference>
<evidence type="ECO:0000256" key="11">
    <source>
        <dbReference type="ARBA" id="ARBA00022801"/>
    </source>
</evidence>
<protein>
    <submittedName>
        <fullName evidence="25">Crossover junction endonuclease EME1B</fullName>
    </submittedName>
</protein>
<feature type="coiled-coil region" evidence="22">
    <location>
        <begin position="268"/>
        <end position="316"/>
    </location>
</feature>
<dbReference type="GO" id="GO:0046872">
    <property type="term" value="F:metal ion binding"/>
    <property type="evidence" value="ECO:0007669"/>
    <property type="project" value="UniProtKB-KW"/>
</dbReference>
<dbReference type="InterPro" id="IPR047524">
    <property type="entry name" value="XPF_nuclease_EME1_plant/arthr"/>
</dbReference>
<evidence type="ECO:0000256" key="6">
    <source>
        <dbReference type="ARBA" id="ARBA00022722"/>
    </source>
</evidence>
<evidence type="ECO:0000256" key="13">
    <source>
        <dbReference type="ARBA" id="ARBA00022842"/>
    </source>
</evidence>
<dbReference type="GO" id="GO:0003677">
    <property type="term" value="F:DNA binding"/>
    <property type="evidence" value="ECO:0007669"/>
    <property type="project" value="InterPro"/>
</dbReference>
<keyword evidence="6" id="KW-0540">Nuclease</keyword>
<dbReference type="GO" id="GO:0004519">
    <property type="term" value="F:endonuclease activity"/>
    <property type="evidence" value="ECO:0007669"/>
    <property type="project" value="UniProtKB-KW"/>
</dbReference>
<dbReference type="PANTHER" id="PTHR21077:SF5">
    <property type="entry name" value="CROSSOVER JUNCTION ENDONUCLEASE MMS4"/>
    <property type="match status" value="1"/>
</dbReference>
<dbReference type="CDD" id="cd20083">
    <property type="entry name" value="XPF_nuclease_EME"/>
    <property type="match status" value="1"/>
</dbReference>
<evidence type="ECO:0000256" key="4">
    <source>
        <dbReference type="ARBA" id="ARBA00005313"/>
    </source>
</evidence>
<dbReference type="Proteomes" id="UP001179952">
    <property type="component" value="Unassembled WGS sequence"/>
</dbReference>
<keyword evidence="26" id="KW-1185">Reference proteome</keyword>
<keyword evidence="14 22" id="KW-0175">Coiled coil</keyword>
<comment type="similarity">
    <text evidence="4">Belongs to the EME1/MMS4 family.</text>
</comment>
<organism evidence="25 26">
    <name type="scientific">Acorus gramineus</name>
    <name type="common">Dwarf sweet flag</name>
    <dbReference type="NCBI Taxonomy" id="55184"/>
    <lineage>
        <taxon>Eukaryota</taxon>
        <taxon>Viridiplantae</taxon>
        <taxon>Streptophyta</taxon>
        <taxon>Embryophyta</taxon>
        <taxon>Tracheophyta</taxon>
        <taxon>Spermatophyta</taxon>
        <taxon>Magnoliopsida</taxon>
        <taxon>Liliopsida</taxon>
        <taxon>Acoraceae</taxon>
        <taxon>Acorus</taxon>
    </lineage>
</organism>
<evidence type="ECO:0000256" key="5">
    <source>
        <dbReference type="ARBA" id="ARBA00022618"/>
    </source>
</evidence>
<evidence type="ECO:0000256" key="14">
    <source>
        <dbReference type="ARBA" id="ARBA00023054"/>
    </source>
</evidence>
<evidence type="ECO:0000256" key="3">
    <source>
        <dbReference type="ARBA" id="ARBA00004123"/>
    </source>
</evidence>
<keyword evidence="18" id="KW-0469">Meiosis</keyword>
<evidence type="ECO:0000256" key="23">
    <source>
        <dbReference type="SAM" id="MobiDB-lite"/>
    </source>
</evidence>
<dbReference type="GO" id="GO:0048476">
    <property type="term" value="C:Holliday junction resolvase complex"/>
    <property type="evidence" value="ECO:0007669"/>
    <property type="project" value="InterPro"/>
</dbReference>
<dbReference type="GO" id="GO:0006281">
    <property type="term" value="P:DNA repair"/>
    <property type="evidence" value="ECO:0007669"/>
    <property type="project" value="UniProtKB-KW"/>
</dbReference>
<reference evidence="25" key="1">
    <citation type="journal article" date="2023" name="Nat. Commun.">
        <title>Diploid and tetraploid genomes of Acorus and the evolution of monocots.</title>
        <authorList>
            <person name="Ma L."/>
            <person name="Liu K.W."/>
            <person name="Li Z."/>
            <person name="Hsiao Y.Y."/>
            <person name="Qi Y."/>
            <person name="Fu T."/>
            <person name="Tang G.D."/>
            <person name="Zhang D."/>
            <person name="Sun W.H."/>
            <person name="Liu D.K."/>
            <person name="Li Y."/>
            <person name="Chen G.Z."/>
            <person name="Liu X.D."/>
            <person name="Liao X.Y."/>
            <person name="Jiang Y.T."/>
            <person name="Yu X."/>
            <person name="Hao Y."/>
            <person name="Huang J."/>
            <person name="Zhao X.W."/>
            <person name="Ke S."/>
            <person name="Chen Y.Y."/>
            <person name="Wu W.L."/>
            <person name="Hsu J.L."/>
            <person name="Lin Y.F."/>
            <person name="Huang M.D."/>
            <person name="Li C.Y."/>
            <person name="Huang L."/>
            <person name="Wang Z.W."/>
            <person name="Zhao X."/>
            <person name="Zhong W.Y."/>
            <person name="Peng D.H."/>
            <person name="Ahmad S."/>
            <person name="Lan S."/>
            <person name="Zhang J.S."/>
            <person name="Tsai W.C."/>
            <person name="Van de Peer Y."/>
            <person name="Liu Z.J."/>
        </authorList>
    </citation>
    <scope>NUCLEOTIDE SEQUENCE</scope>
    <source>
        <strain evidence="25">SCP</strain>
    </source>
</reference>
<sequence>MDRPPVIPVEILSDDDEDDVTTPLPKPLSKKPRRINDDACDEQPRLPIVFVVDDDPTPQKPTPSFVPETPLSPISFPSIVRCTYADASSGKRLPPEKISAGTLGGVCVAHLERCVRFIRDWARHCAEALRDISGVILLESDNESEDVLQRGRLENSNTNTADLKNLEHPESCSSPGAASVFDKVLEDDPGHLSNQSAEGTSEFVQVLVDSPMHSNCLADVITQELSDHDEGIGVLHQIDNTMKQKRNCVSGIGNAVKNDRQKAERIRKNQSKEEKLRLNDERKLKKQQERLQKEALKAEAAQMKKLLKEKQKWEKGKFALKSIVAEIDARVVENGSVGGYLLSRFAEKGISFRITSNPFERSILWKMIVPDDISQISCKGTEILYVLFVYEAEEFCNLVANESLMDHVCRVQRQYPSFTICYLTNRLMAYINKREQGQYKNPSNIRNWIRPPIEEVLSKLSTHFTRVHSRNCIDEPEISEHIVGLTCSLANCQFRKKPTQLSVNANGALIPKGFFDKSLIKNSVWLKTLIAIPKVQPRFAIAIGKKYPTMRLLLNVYMNPNISVHEKEFLLKDLPIEGLLGNEDRRLGAVCSKRVYRILMAQSGGIKTDDVEDGADFF</sequence>
<evidence type="ECO:0000256" key="16">
    <source>
        <dbReference type="ARBA" id="ARBA00023204"/>
    </source>
</evidence>
<keyword evidence="13" id="KW-0460">Magnesium</keyword>
<dbReference type="FunFam" id="1.10.150.670:FF:000007">
    <property type="entry name" value="Crossover junction endonuclease EME1B"/>
    <property type="match status" value="1"/>
</dbReference>
<accession>A0AAV9ATZ4</accession>
<evidence type="ECO:0000256" key="19">
    <source>
        <dbReference type="ARBA" id="ARBA00023306"/>
    </source>
</evidence>
<keyword evidence="16" id="KW-0234">DNA repair</keyword>
<gene>
    <name evidence="25" type="ORF">QJS04_geneDACA006399</name>
</gene>
<evidence type="ECO:0000259" key="24">
    <source>
        <dbReference type="Pfam" id="PF02732"/>
    </source>
</evidence>
<feature type="region of interest" description="Disordered" evidence="23">
    <location>
        <begin position="150"/>
        <end position="177"/>
    </location>
</feature>
<comment type="caution">
    <text evidence="25">The sequence shown here is derived from an EMBL/GenBank/DDBJ whole genome shotgun (WGS) entry which is preliminary data.</text>
</comment>
<comment type="cofactor">
    <cofactor evidence="1">
        <name>Ca(2+)</name>
        <dbReference type="ChEBI" id="CHEBI:29108"/>
    </cofactor>
</comment>
<dbReference type="InterPro" id="IPR006166">
    <property type="entry name" value="ERCC4_domain"/>
</dbReference>
<evidence type="ECO:0000256" key="18">
    <source>
        <dbReference type="ARBA" id="ARBA00023254"/>
    </source>
</evidence>
<comment type="subunit">
    <text evidence="21">Forms a heterodimer with MUS81.</text>
</comment>
<keyword evidence="5" id="KW-0132">Cell division</keyword>
<evidence type="ECO:0000256" key="12">
    <source>
        <dbReference type="ARBA" id="ARBA00022837"/>
    </source>
</evidence>
<evidence type="ECO:0000256" key="15">
    <source>
        <dbReference type="ARBA" id="ARBA00023172"/>
    </source>
</evidence>
<evidence type="ECO:0000313" key="25">
    <source>
        <dbReference type="EMBL" id="KAK1267823.1"/>
    </source>
</evidence>
<dbReference type="InterPro" id="IPR042530">
    <property type="entry name" value="EME1/EME2_C"/>
</dbReference>
<evidence type="ECO:0000256" key="2">
    <source>
        <dbReference type="ARBA" id="ARBA00001946"/>
    </source>
</evidence>
<keyword evidence="7" id="KW-0479">Metal-binding</keyword>
<evidence type="ECO:0000256" key="21">
    <source>
        <dbReference type="ARBA" id="ARBA00066032"/>
    </source>
</evidence>
<name>A0AAV9ATZ4_ACOGR</name>
<dbReference type="GO" id="GO:0006310">
    <property type="term" value="P:DNA recombination"/>
    <property type="evidence" value="ECO:0007669"/>
    <property type="project" value="UniProtKB-KW"/>
</dbReference>
<dbReference type="Gene3D" id="1.10.150.670">
    <property type="entry name" value="Crossover junction endonuclease EME1, DNA-binding domain"/>
    <property type="match status" value="1"/>
</dbReference>
<dbReference type="GO" id="GO:0051301">
    <property type="term" value="P:cell division"/>
    <property type="evidence" value="ECO:0007669"/>
    <property type="project" value="UniProtKB-KW"/>
</dbReference>
<comment type="cofactor">
    <cofactor evidence="2">
        <name>Mg(2+)</name>
        <dbReference type="ChEBI" id="CHEBI:18420"/>
    </cofactor>
</comment>
<evidence type="ECO:0000256" key="17">
    <source>
        <dbReference type="ARBA" id="ARBA00023242"/>
    </source>
</evidence>
<evidence type="ECO:0000256" key="9">
    <source>
        <dbReference type="ARBA" id="ARBA00022763"/>
    </source>
</evidence>
<feature type="domain" description="ERCC4" evidence="24">
    <location>
        <begin position="327"/>
        <end position="483"/>
    </location>
</feature>
<evidence type="ECO:0000256" key="7">
    <source>
        <dbReference type="ARBA" id="ARBA00022723"/>
    </source>
</evidence>
<evidence type="ECO:0000256" key="8">
    <source>
        <dbReference type="ARBA" id="ARBA00022759"/>
    </source>
</evidence>
<dbReference type="AlphaFoldDB" id="A0AAV9ATZ4"/>
<feature type="region of interest" description="Disordered" evidence="23">
    <location>
        <begin position="1"/>
        <end position="39"/>
    </location>
</feature>
<reference evidence="25" key="2">
    <citation type="submission" date="2023-06" db="EMBL/GenBank/DDBJ databases">
        <authorList>
            <person name="Ma L."/>
            <person name="Liu K.-W."/>
            <person name="Li Z."/>
            <person name="Hsiao Y.-Y."/>
            <person name="Qi Y."/>
            <person name="Fu T."/>
            <person name="Tang G."/>
            <person name="Zhang D."/>
            <person name="Sun W.-H."/>
            <person name="Liu D.-K."/>
            <person name="Li Y."/>
            <person name="Chen G.-Z."/>
            <person name="Liu X.-D."/>
            <person name="Liao X.-Y."/>
            <person name="Jiang Y.-T."/>
            <person name="Yu X."/>
            <person name="Hao Y."/>
            <person name="Huang J."/>
            <person name="Zhao X.-W."/>
            <person name="Ke S."/>
            <person name="Chen Y.-Y."/>
            <person name="Wu W.-L."/>
            <person name="Hsu J.-L."/>
            <person name="Lin Y.-F."/>
            <person name="Huang M.-D."/>
            <person name="Li C.-Y."/>
            <person name="Huang L."/>
            <person name="Wang Z.-W."/>
            <person name="Zhao X."/>
            <person name="Zhong W.-Y."/>
            <person name="Peng D.-H."/>
            <person name="Ahmad S."/>
            <person name="Lan S."/>
            <person name="Zhang J.-S."/>
            <person name="Tsai W.-C."/>
            <person name="Van De Peer Y."/>
            <person name="Liu Z.-J."/>
        </authorList>
    </citation>
    <scope>NUCLEOTIDE SEQUENCE</scope>
    <source>
        <strain evidence="25">SCP</strain>
        <tissue evidence="25">Leaves</tissue>
    </source>
</reference>
<evidence type="ECO:0000256" key="20">
    <source>
        <dbReference type="ARBA" id="ARBA00059712"/>
    </source>
</evidence>
<keyword evidence="17" id="KW-0539">Nucleus</keyword>
<evidence type="ECO:0000313" key="26">
    <source>
        <dbReference type="Proteomes" id="UP001179952"/>
    </source>
</evidence>
<keyword evidence="9" id="KW-0227">DNA damage</keyword>
<dbReference type="Gene3D" id="3.40.50.10130">
    <property type="match status" value="1"/>
</dbReference>
<dbReference type="Pfam" id="PF02732">
    <property type="entry name" value="ERCC4"/>
    <property type="match status" value="1"/>
</dbReference>
<dbReference type="GO" id="GO:0051321">
    <property type="term" value="P:meiotic cell cycle"/>
    <property type="evidence" value="ECO:0007669"/>
    <property type="project" value="UniProtKB-KW"/>
</dbReference>
<comment type="function">
    <text evidence="20">Interacts with MUS81 to form a DNA structure-specific endonuclease with substrate preference for branched DNA structures with a 5'-end at the branch nick. Typical substrates include 3'-flap structures, D-loops, replication forks, nicked Holliday junctions and also intact Holliday junctions with a reduced efficiency. May be required in mitosis for the processing of stalled or collapsed replication fork intermediates. Plays a role in DNA repair and in genotoxic stress-induced homologous recombination (HR) in somatic cells. Mediates a subset of meiotic recombination events that are insensitive to crossover interference.</text>
</comment>
<evidence type="ECO:0000256" key="10">
    <source>
        <dbReference type="ARBA" id="ARBA00022776"/>
    </source>
</evidence>
<keyword evidence="19" id="KW-0131">Cell cycle</keyword>
<evidence type="ECO:0000256" key="22">
    <source>
        <dbReference type="SAM" id="Coils"/>
    </source>
</evidence>
<evidence type="ECO:0000256" key="1">
    <source>
        <dbReference type="ARBA" id="ARBA00001913"/>
    </source>
</evidence>
<keyword evidence="12" id="KW-0106">Calcium</keyword>
<dbReference type="GO" id="GO:0005634">
    <property type="term" value="C:nucleus"/>
    <property type="evidence" value="ECO:0007669"/>
    <property type="project" value="UniProtKB-SubCell"/>
</dbReference>
<keyword evidence="15" id="KW-0233">DNA recombination</keyword>
<dbReference type="EMBL" id="JAUJYN010000006">
    <property type="protein sequence ID" value="KAK1267823.1"/>
    <property type="molecule type" value="Genomic_DNA"/>
</dbReference>
<keyword evidence="8 25" id="KW-0255">Endonuclease</keyword>
<keyword evidence="11" id="KW-0378">Hydrolase</keyword>
<proteinExistence type="inferred from homology"/>
<comment type="subcellular location">
    <subcellularLocation>
        <location evidence="3">Nucleus</location>
    </subcellularLocation>
</comment>
<dbReference type="GO" id="GO:0016787">
    <property type="term" value="F:hydrolase activity"/>
    <property type="evidence" value="ECO:0007669"/>
    <property type="project" value="UniProtKB-KW"/>
</dbReference>
<keyword evidence="10" id="KW-0498">Mitosis</keyword>
<dbReference type="PANTHER" id="PTHR21077">
    <property type="entry name" value="EME1 PROTEIN"/>
    <property type="match status" value="1"/>
</dbReference>